<keyword evidence="2" id="KW-0159">Chromosome partition</keyword>
<dbReference type="HAMAP" id="MF_01805">
    <property type="entry name" value="ScpA"/>
    <property type="match status" value="1"/>
</dbReference>
<dbReference type="GO" id="GO:0051301">
    <property type="term" value="P:cell division"/>
    <property type="evidence" value="ECO:0007669"/>
    <property type="project" value="UniProtKB-KW"/>
</dbReference>
<dbReference type="EMBL" id="OUUY01000061">
    <property type="protein sequence ID" value="SPQ00108.1"/>
    <property type="molecule type" value="Genomic_DNA"/>
</dbReference>
<dbReference type="Proteomes" id="UP000245125">
    <property type="component" value="Unassembled WGS sequence"/>
</dbReference>
<keyword evidence="2" id="KW-0963">Cytoplasm</keyword>
<dbReference type="AlphaFoldDB" id="A0A2U3QFB3"/>
<dbReference type="Gene3D" id="1.10.10.580">
    <property type="entry name" value="Structural maintenance of chromosome 1. Chain E"/>
    <property type="match status" value="1"/>
</dbReference>
<dbReference type="OrthoDB" id="9811016at2"/>
<dbReference type="PANTHER" id="PTHR33969">
    <property type="entry name" value="SEGREGATION AND CONDENSATION PROTEIN A"/>
    <property type="match status" value="1"/>
</dbReference>
<keyword evidence="4" id="KW-1185">Reference proteome</keyword>
<comment type="subcellular location">
    <subcellularLocation>
        <location evidence="2">Cytoplasm</location>
    </subcellularLocation>
    <text evidence="2">Associated with two foci at the outer edges of the nucleoid region in young cells, and at four foci within both cell halves in older cells.</text>
</comment>
<dbReference type="Gene3D" id="6.10.250.2410">
    <property type="match status" value="1"/>
</dbReference>
<reference evidence="4" key="1">
    <citation type="submission" date="2018-03" db="EMBL/GenBank/DDBJ databases">
        <authorList>
            <person name="Zecchin S."/>
        </authorList>
    </citation>
    <scope>NUCLEOTIDE SEQUENCE [LARGE SCALE GENOMIC DNA]</scope>
</reference>
<dbReference type="InterPro" id="IPR003768">
    <property type="entry name" value="ScpA"/>
</dbReference>
<evidence type="ECO:0000313" key="3">
    <source>
        <dbReference type="EMBL" id="SPQ00108.1"/>
    </source>
</evidence>
<comment type="subunit">
    <text evidence="2">Component of a cohesin-like complex composed of ScpA, ScpB and the Smc homodimer, in which ScpA and ScpB bind to the head domain of Smc. The presence of the three proteins is required for the association of the complex with DNA.</text>
</comment>
<dbReference type="GO" id="GO:0005737">
    <property type="term" value="C:cytoplasm"/>
    <property type="evidence" value="ECO:0007669"/>
    <property type="project" value="UniProtKB-SubCell"/>
</dbReference>
<evidence type="ECO:0000313" key="4">
    <source>
        <dbReference type="Proteomes" id="UP000245125"/>
    </source>
</evidence>
<keyword evidence="2" id="KW-0131">Cell cycle</keyword>
<dbReference type="PANTHER" id="PTHR33969:SF2">
    <property type="entry name" value="SEGREGATION AND CONDENSATION PROTEIN A"/>
    <property type="match status" value="1"/>
</dbReference>
<comment type="similarity">
    <text evidence="2">Belongs to the ScpA family.</text>
</comment>
<gene>
    <name evidence="2 3" type="primary">scpA</name>
    <name evidence="3" type="ORF">NBG4_170023</name>
</gene>
<dbReference type="Pfam" id="PF02616">
    <property type="entry name" value="SMC_ScpA"/>
    <property type="match status" value="1"/>
</dbReference>
<evidence type="ECO:0000256" key="2">
    <source>
        <dbReference type="HAMAP-Rule" id="MF_01805"/>
    </source>
</evidence>
<dbReference type="GO" id="GO:0007059">
    <property type="term" value="P:chromosome segregation"/>
    <property type="evidence" value="ECO:0007669"/>
    <property type="project" value="UniProtKB-UniRule"/>
</dbReference>
<sequence>MEDLYTIKLPAFEGPLDLLLHLIRENKIDIYDIPISFITGRYLEYIGMMKELNLEIAGEFLVMAATLIQIKSRMLLPPEEVAEGTAEQMEDPRLELVQRLLEYQAYRDAAAILKEREDESLKIFSREPEEATEEQEGDAEPYLFDVNIFDLLGAFRKLLESAPPEVQSITKETLTVKDRMFVIVDRLEGSDSIRFEELFGEGASRTQLIVTFLALLELLRVGLARVYQEGEFGHIWIIKSKGEIAETEVKS</sequence>
<name>A0A2U3QFB3_9BACT</name>
<keyword evidence="2" id="KW-0132">Cell division</keyword>
<proteinExistence type="inferred from homology"/>
<accession>A0A2U3QFB3</accession>
<dbReference type="GO" id="GO:0006260">
    <property type="term" value="P:DNA replication"/>
    <property type="evidence" value="ECO:0007669"/>
    <property type="project" value="UniProtKB-UniRule"/>
</dbReference>
<evidence type="ECO:0000256" key="1">
    <source>
        <dbReference type="ARBA" id="ARBA00044777"/>
    </source>
</evidence>
<organism evidence="3 4">
    <name type="scientific">Candidatus Sulfobium mesophilum</name>
    <dbReference type="NCBI Taxonomy" id="2016548"/>
    <lineage>
        <taxon>Bacteria</taxon>
        <taxon>Pseudomonadati</taxon>
        <taxon>Nitrospirota</taxon>
        <taxon>Nitrospiria</taxon>
        <taxon>Nitrospirales</taxon>
        <taxon>Nitrospiraceae</taxon>
        <taxon>Candidatus Sulfobium</taxon>
    </lineage>
</organism>
<comment type="function">
    <text evidence="2">Participates in chromosomal partition during cell division. May act via the formation of a condensin-like complex containing Smc and ScpB that pull DNA away from mid-cell into both cell halves.</text>
</comment>
<dbReference type="InterPro" id="IPR023093">
    <property type="entry name" value="ScpA-like_C"/>
</dbReference>
<protein>
    <recommendedName>
        <fullName evidence="1 2">Segregation and condensation protein A</fullName>
    </recommendedName>
</protein>